<keyword evidence="11" id="KW-0868">Chloride</keyword>
<evidence type="ECO:0000256" key="5">
    <source>
        <dbReference type="ARBA" id="ARBA00022692"/>
    </source>
</evidence>
<evidence type="ECO:0000256" key="10">
    <source>
        <dbReference type="ARBA" id="ARBA00023136"/>
    </source>
</evidence>
<evidence type="ECO:0000256" key="7">
    <source>
        <dbReference type="ARBA" id="ARBA00022958"/>
    </source>
</evidence>
<comment type="caution">
    <text evidence="16">The sequence shown here is derived from an EMBL/GenBank/DDBJ whole genome shotgun (WGS) entry which is preliminary data.</text>
</comment>
<dbReference type="GO" id="GO:0055064">
    <property type="term" value="P:chloride ion homeostasis"/>
    <property type="evidence" value="ECO:0007669"/>
    <property type="project" value="TreeGrafter"/>
</dbReference>
<evidence type="ECO:0000313" key="17">
    <source>
        <dbReference type="Proteomes" id="UP000225706"/>
    </source>
</evidence>
<dbReference type="EMBL" id="LSMT01000523">
    <property type="protein sequence ID" value="PFX16722.1"/>
    <property type="molecule type" value="Genomic_DNA"/>
</dbReference>
<evidence type="ECO:0000256" key="11">
    <source>
        <dbReference type="ARBA" id="ARBA00023214"/>
    </source>
</evidence>
<feature type="transmembrane region" description="Helical" evidence="14">
    <location>
        <begin position="400"/>
        <end position="417"/>
    </location>
</feature>
<dbReference type="OrthoDB" id="2020542at2759"/>
<feature type="region of interest" description="Disordered" evidence="13">
    <location>
        <begin position="509"/>
        <end position="601"/>
    </location>
</feature>
<feature type="transmembrane region" description="Helical" evidence="14">
    <location>
        <begin position="164"/>
        <end position="183"/>
    </location>
</feature>
<evidence type="ECO:0000256" key="1">
    <source>
        <dbReference type="ARBA" id="ARBA00004141"/>
    </source>
</evidence>
<protein>
    <recommendedName>
        <fullName evidence="12">Solute carrier family 12 member 8</fullName>
    </recommendedName>
</protein>
<evidence type="ECO:0000256" key="9">
    <source>
        <dbReference type="ARBA" id="ARBA00023065"/>
    </source>
</evidence>
<keyword evidence="9" id="KW-0406">Ion transport</keyword>
<evidence type="ECO:0000256" key="3">
    <source>
        <dbReference type="ARBA" id="ARBA00022448"/>
    </source>
</evidence>
<feature type="transmembrane region" description="Helical" evidence="14">
    <location>
        <begin position="636"/>
        <end position="665"/>
    </location>
</feature>
<dbReference type="GO" id="GO:0055075">
    <property type="term" value="P:potassium ion homeostasis"/>
    <property type="evidence" value="ECO:0007669"/>
    <property type="project" value="TreeGrafter"/>
</dbReference>
<evidence type="ECO:0000256" key="14">
    <source>
        <dbReference type="SAM" id="Phobius"/>
    </source>
</evidence>
<keyword evidence="5 14" id="KW-0812">Transmembrane</keyword>
<feature type="compositionally biased region" description="Basic and acidic residues" evidence="13">
    <location>
        <begin position="573"/>
        <end position="601"/>
    </location>
</feature>
<feature type="compositionally biased region" description="Basic and acidic residues" evidence="13">
    <location>
        <begin position="509"/>
        <end position="527"/>
    </location>
</feature>
<keyword evidence="7" id="KW-0630">Potassium</keyword>
<evidence type="ECO:0000259" key="15">
    <source>
        <dbReference type="Pfam" id="PF00324"/>
    </source>
</evidence>
<dbReference type="Proteomes" id="UP000225706">
    <property type="component" value="Unassembled WGS sequence"/>
</dbReference>
<dbReference type="InterPro" id="IPR004842">
    <property type="entry name" value="SLC12A_fam"/>
</dbReference>
<feature type="transmembrane region" description="Helical" evidence="14">
    <location>
        <begin position="273"/>
        <end position="294"/>
    </location>
</feature>
<feature type="compositionally biased region" description="Polar residues" evidence="13">
    <location>
        <begin position="562"/>
        <end position="572"/>
    </location>
</feature>
<dbReference type="Gene3D" id="1.20.1740.10">
    <property type="entry name" value="Amino acid/polyamine transporter I"/>
    <property type="match status" value="1"/>
</dbReference>
<proteinExistence type="inferred from homology"/>
<dbReference type="AlphaFoldDB" id="A0A2B4RKF0"/>
<evidence type="ECO:0000256" key="13">
    <source>
        <dbReference type="SAM" id="MobiDB-lite"/>
    </source>
</evidence>
<gene>
    <name evidence="16" type="primary">slc12a8</name>
    <name evidence="16" type="ORF">AWC38_SpisGene18982</name>
</gene>
<dbReference type="GO" id="GO:0006884">
    <property type="term" value="P:cell volume homeostasis"/>
    <property type="evidence" value="ECO:0007669"/>
    <property type="project" value="TreeGrafter"/>
</dbReference>
<keyword evidence="6" id="KW-0769">Symport</keyword>
<name>A0A2B4RKF0_STYPI</name>
<dbReference type="Pfam" id="PF00324">
    <property type="entry name" value="AA_permease"/>
    <property type="match status" value="1"/>
</dbReference>
<dbReference type="PANTHER" id="PTHR11827:SF6">
    <property type="entry name" value="SOLUTE CARRIER FAMILY 12 MEMBER 8"/>
    <property type="match status" value="1"/>
</dbReference>
<keyword evidence="17" id="KW-1185">Reference proteome</keyword>
<organism evidence="16 17">
    <name type="scientific">Stylophora pistillata</name>
    <name type="common">Smooth cauliflower coral</name>
    <dbReference type="NCBI Taxonomy" id="50429"/>
    <lineage>
        <taxon>Eukaryota</taxon>
        <taxon>Metazoa</taxon>
        <taxon>Cnidaria</taxon>
        <taxon>Anthozoa</taxon>
        <taxon>Hexacorallia</taxon>
        <taxon>Scleractinia</taxon>
        <taxon>Astrocoeniina</taxon>
        <taxon>Pocilloporidae</taxon>
        <taxon>Stylophora</taxon>
    </lineage>
</organism>
<dbReference type="InterPro" id="IPR004841">
    <property type="entry name" value="AA-permease/SLC12A_dom"/>
</dbReference>
<evidence type="ECO:0000256" key="4">
    <source>
        <dbReference type="ARBA" id="ARBA00022538"/>
    </source>
</evidence>
<feature type="transmembrane region" description="Helical" evidence="14">
    <location>
        <begin position="306"/>
        <end position="329"/>
    </location>
</feature>
<sequence>MTDNKDNVNWSRFGLDPVGRSEPSPPRPHGDESVEVTASGSTSCGNPNVKDLFDEDQGDQVSEKPWWKANFFVREPVLFGTWDGVFTSCMLNIFGVVIFLRTGWMVGNAGIGLSLLIIVLTLLVALAPALSAIGVCERCHVESGGVYFLLAHVLGQRSGGTIGILYSFGMAVSISLFCAGFGESLAETTGWEGPWAVRVIGLITSLILLVVVLAGVKWVVKLQLLLLAILMLSVLDFLVGTFAHTDYAAGFTGYRTENMEKNAPPKFSEGQNFFSVFGVFFPSATGVLAGINMSGDLKDPSSNIPAGTLAALGFSGMLYILFAVLLGAVCSRYALLTDYMIASKVSLVGVLFLFGLYVSSLSSCLGAQYGAPRVLQCISKENVVPLIKSLGKGRGPNQEPYVAAIFVAVIAIAFIMIGNLNALAPIVTMPFLLTYAAIDYAYFKLAMSYDLREQQKLFERKPSSDLKKSPESRLISSDFKDSGKKLSYGSSSEEKYDFGEVKFGMQDAMEKDDSQEKENKNKDDKWSDYSSPLDMPEHDTAETKVNLESRDTDGEKGDSEVFNDTTKLLQSESNKDKEKTLRERRKSDEADREKLKERRRKEEYYDEEHQIKWEIEKQPSSYYSDLCNRWVSLAGAFASILIMFLINWGYALANISLALIVYIYIGQANPGLSKGVASDFVFFKWVQSLWDKLARKESSQQQIVVPISGIPYQMSTYQLTEENTDFSYRDKRHQSSMVTSIGPQ</sequence>
<comment type="subcellular location">
    <subcellularLocation>
        <location evidence="1">Membrane</location>
        <topology evidence="1">Multi-pass membrane protein</topology>
    </subcellularLocation>
</comment>
<feature type="compositionally biased region" description="Polar residues" evidence="13">
    <location>
        <begin position="36"/>
        <end position="46"/>
    </location>
</feature>
<feature type="domain" description="Amino acid permease/ SLC12A" evidence="15">
    <location>
        <begin position="85"/>
        <end position="460"/>
    </location>
</feature>
<evidence type="ECO:0000313" key="16">
    <source>
        <dbReference type="EMBL" id="PFX16722.1"/>
    </source>
</evidence>
<evidence type="ECO:0000256" key="2">
    <source>
        <dbReference type="ARBA" id="ARBA00010593"/>
    </source>
</evidence>
<feature type="compositionally biased region" description="Basic and acidic residues" evidence="13">
    <location>
        <begin position="535"/>
        <end position="559"/>
    </location>
</feature>
<evidence type="ECO:0000256" key="12">
    <source>
        <dbReference type="ARBA" id="ARBA00073711"/>
    </source>
</evidence>
<dbReference type="FunFam" id="1.20.1740.10:FF:000030">
    <property type="entry name" value="solute carrier family 12 member 8"/>
    <property type="match status" value="1"/>
</dbReference>
<accession>A0A2B4RKF0</accession>
<feature type="transmembrane region" description="Helical" evidence="14">
    <location>
        <begin position="341"/>
        <end position="358"/>
    </location>
</feature>
<feature type="transmembrane region" description="Helical" evidence="14">
    <location>
        <begin position="223"/>
        <end position="243"/>
    </location>
</feature>
<comment type="similarity">
    <text evidence="2">Belongs to the SLC12A transporter family.</text>
</comment>
<feature type="transmembrane region" description="Helical" evidence="14">
    <location>
        <begin position="106"/>
        <end position="130"/>
    </location>
</feature>
<feature type="region of interest" description="Disordered" evidence="13">
    <location>
        <begin position="1"/>
        <end position="49"/>
    </location>
</feature>
<evidence type="ECO:0000256" key="6">
    <source>
        <dbReference type="ARBA" id="ARBA00022847"/>
    </source>
</evidence>
<keyword evidence="8 14" id="KW-1133">Transmembrane helix</keyword>
<reference evidence="17" key="1">
    <citation type="journal article" date="2017" name="bioRxiv">
        <title>Comparative analysis of the genomes of Stylophora pistillata and Acropora digitifera provides evidence for extensive differences between species of corals.</title>
        <authorList>
            <person name="Voolstra C.R."/>
            <person name="Li Y."/>
            <person name="Liew Y.J."/>
            <person name="Baumgarten S."/>
            <person name="Zoccola D."/>
            <person name="Flot J.-F."/>
            <person name="Tambutte S."/>
            <person name="Allemand D."/>
            <person name="Aranda M."/>
        </authorList>
    </citation>
    <scope>NUCLEOTIDE SEQUENCE [LARGE SCALE GENOMIC DNA]</scope>
</reference>
<dbReference type="GO" id="GO:1990573">
    <property type="term" value="P:potassium ion import across plasma membrane"/>
    <property type="evidence" value="ECO:0007669"/>
    <property type="project" value="TreeGrafter"/>
</dbReference>
<feature type="transmembrane region" description="Helical" evidence="14">
    <location>
        <begin position="195"/>
        <end position="216"/>
    </location>
</feature>
<evidence type="ECO:0000256" key="8">
    <source>
        <dbReference type="ARBA" id="ARBA00022989"/>
    </source>
</evidence>
<keyword evidence="10 14" id="KW-0472">Membrane</keyword>
<feature type="transmembrane region" description="Helical" evidence="14">
    <location>
        <begin position="77"/>
        <end position="100"/>
    </location>
</feature>
<dbReference type="PANTHER" id="PTHR11827">
    <property type="entry name" value="SOLUTE CARRIER FAMILY 12, CATION COTRANSPORTERS"/>
    <property type="match status" value="1"/>
</dbReference>
<keyword evidence="4" id="KW-0633">Potassium transport</keyword>
<keyword evidence="3" id="KW-0813">Transport</keyword>
<dbReference type="STRING" id="50429.A0A2B4RKF0"/>
<dbReference type="GO" id="GO:0016020">
    <property type="term" value="C:membrane"/>
    <property type="evidence" value="ECO:0007669"/>
    <property type="project" value="UniProtKB-SubCell"/>
</dbReference>
<dbReference type="GO" id="GO:0015379">
    <property type="term" value="F:potassium:chloride symporter activity"/>
    <property type="evidence" value="ECO:0007669"/>
    <property type="project" value="TreeGrafter"/>
</dbReference>